<dbReference type="PANTHER" id="PTHR31390:SF0">
    <property type="entry name" value="DOMAIN PROTEIN, PUTATIVE (DUF3527)-RELATED"/>
    <property type="match status" value="1"/>
</dbReference>
<feature type="compositionally biased region" description="Low complexity" evidence="1">
    <location>
        <begin position="224"/>
        <end position="234"/>
    </location>
</feature>
<reference evidence="2 3" key="1">
    <citation type="journal article" date="2022" name="Nat. Plants">
        <title>Genomes of leafy and leafless Platanthera orchids illuminate the evolution of mycoheterotrophy.</title>
        <authorList>
            <person name="Li M.H."/>
            <person name="Liu K.W."/>
            <person name="Li Z."/>
            <person name="Lu H.C."/>
            <person name="Ye Q.L."/>
            <person name="Zhang D."/>
            <person name="Wang J.Y."/>
            <person name="Li Y.F."/>
            <person name="Zhong Z.M."/>
            <person name="Liu X."/>
            <person name="Yu X."/>
            <person name="Liu D.K."/>
            <person name="Tu X.D."/>
            <person name="Liu B."/>
            <person name="Hao Y."/>
            <person name="Liao X.Y."/>
            <person name="Jiang Y.T."/>
            <person name="Sun W.H."/>
            <person name="Chen J."/>
            <person name="Chen Y.Q."/>
            <person name="Ai Y."/>
            <person name="Zhai J.W."/>
            <person name="Wu S.S."/>
            <person name="Zhou Z."/>
            <person name="Hsiao Y.Y."/>
            <person name="Wu W.L."/>
            <person name="Chen Y.Y."/>
            <person name="Lin Y.F."/>
            <person name="Hsu J.L."/>
            <person name="Li C.Y."/>
            <person name="Wang Z.W."/>
            <person name="Zhao X."/>
            <person name="Zhong W.Y."/>
            <person name="Ma X.K."/>
            <person name="Ma L."/>
            <person name="Huang J."/>
            <person name="Chen G.Z."/>
            <person name="Huang M.Z."/>
            <person name="Huang L."/>
            <person name="Peng D.H."/>
            <person name="Luo Y.B."/>
            <person name="Zou S.Q."/>
            <person name="Chen S.P."/>
            <person name="Lan S."/>
            <person name="Tsai W.C."/>
            <person name="Van de Peer Y."/>
            <person name="Liu Z.J."/>
        </authorList>
    </citation>
    <scope>NUCLEOTIDE SEQUENCE [LARGE SCALE GENOMIC DNA]</scope>
    <source>
        <strain evidence="2">Lor288</strain>
    </source>
</reference>
<keyword evidence="3" id="KW-1185">Reference proteome</keyword>
<evidence type="ECO:0000256" key="1">
    <source>
        <dbReference type="SAM" id="MobiDB-lite"/>
    </source>
</evidence>
<feature type="region of interest" description="Disordered" evidence="1">
    <location>
        <begin position="215"/>
        <end position="234"/>
    </location>
</feature>
<comment type="caution">
    <text evidence="2">The sequence shown here is derived from an EMBL/GenBank/DDBJ whole genome shotgun (WGS) entry which is preliminary data.</text>
</comment>
<dbReference type="Pfam" id="PF12043">
    <property type="entry name" value="DUF3527"/>
    <property type="match status" value="1"/>
</dbReference>
<dbReference type="PANTHER" id="PTHR31390">
    <property type="entry name" value="EXPRESSED PROTEIN"/>
    <property type="match status" value="1"/>
</dbReference>
<proteinExistence type="predicted"/>
<protein>
    <submittedName>
        <fullName evidence="2">Uncharacterized protein</fullName>
    </submittedName>
</protein>
<name>A0ABR2LQ08_9ASPA</name>
<evidence type="ECO:0000313" key="3">
    <source>
        <dbReference type="Proteomes" id="UP001412067"/>
    </source>
</evidence>
<gene>
    <name evidence="2" type="ORF">KSP40_PGU013159</name>
</gene>
<accession>A0ABR2LQ08</accession>
<dbReference type="EMBL" id="JBBWWR010000016">
    <property type="protein sequence ID" value="KAK8947505.1"/>
    <property type="molecule type" value="Genomic_DNA"/>
</dbReference>
<evidence type="ECO:0000313" key="2">
    <source>
        <dbReference type="EMBL" id="KAK8947505.1"/>
    </source>
</evidence>
<organism evidence="2 3">
    <name type="scientific">Platanthera guangdongensis</name>
    <dbReference type="NCBI Taxonomy" id="2320717"/>
    <lineage>
        <taxon>Eukaryota</taxon>
        <taxon>Viridiplantae</taxon>
        <taxon>Streptophyta</taxon>
        <taxon>Embryophyta</taxon>
        <taxon>Tracheophyta</taxon>
        <taxon>Spermatophyta</taxon>
        <taxon>Magnoliopsida</taxon>
        <taxon>Liliopsida</taxon>
        <taxon>Asparagales</taxon>
        <taxon>Orchidaceae</taxon>
        <taxon>Orchidoideae</taxon>
        <taxon>Orchideae</taxon>
        <taxon>Orchidinae</taxon>
        <taxon>Platanthera</taxon>
    </lineage>
</organism>
<feature type="region of interest" description="Disordered" evidence="1">
    <location>
        <begin position="1"/>
        <end position="21"/>
    </location>
</feature>
<dbReference type="Proteomes" id="UP001412067">
    <property type="component" value="Unassembled WGS sequence"/>
</dbReference>
<dbReference type="InterPro" id="IPR021916">
    <property type="entry name" value="DUF3527"/>
</dbReference>
<sequence length="587" mass="64888">MVNRGSKETGRNQKLRDGGKNADSYFNEDAFLSYELIDSTPQCTSESFRFPQPKKESLVPIHINPKSPTVNNSRFLPTSNMEFLDLSFRDLLVECSKISASYPDVSPSCSSYSDSMLEMCFLGKEGPDFVDDLQVETKCNRNQFFSTGVDANTIYGGDAICILPKSSSTKVRISNSYAEKKMVKSGKEIIKSRLKSHLSPFKKLLNPIMKSKSPCNSSLIEPRTSSSIASNTTTSSKGKFFPKSLLNEISKTTQKIGTERNPRGSGQVIKTATFPTYLHAVLKWEFNRGDPSTEFSVKGPEDVLSAKIWKTDNPYNWVYTFHHCKLKRIMVRHGSKDRHLQPSLIIGQMLVSCHLCSDVGESGPLDNTASTEFNLYDIAQARRNTAIQRSRCLLNSNQTSVTECPLESNSSMETERPRHPFGLHSSEFHSDLSTSYPWASDDLPPNLEIASIVTQSPAYVKVVTPSARHGLPNREEVSASSLLDRSRFGGGCDCGGWDMGCPVVVFETGTEEPMVLFVKGKKENIPALTIIENGKGKYSVHFLAQLSALQAFSICIAILHSPEAFSAARRTITNSTPTPSSLCSRKG</sequence>
<feature type="compositionally biased region" description="Basic and acidic residues" evidence="1">
    <location>
        <begin position="1"/>
        <end position="20"/>
    </location>
</feature>